<reference evidence="2 3" key="1">
    <citation type="submission" date="2021-03" db="EMBL/GenBank/DDBJ databases">
        <title>Novel species identification of genus Shewanella.</title>
        <authorList>
            <person name="Liu G."/>
            <person name="Zhang Q."/>
        </authorList>
    </citation>
    <scope>NUCLEOTIDE SEQUENCE [LARGE SCALE GENOMIC DNA]</scope>
    <source>
        <strain evidence="2 3">FJAT-52962</strain>
    </source>
</reference>
<keyword evidence="1" id="KW-0472">Membrane</keyword>
<evidence type="ECO:0000313" key="3">
    <source>
        <dbReference type="Proteomes" id="UP000663207"/>
    </source>
</evidence>
<keyword evidence="3" id="KW-1185">Reference proteome</keyword>
<organism evidence="2 3">
    <name type="scientific">Shewanella sedimentimangrovi</name>
    <dbReference type="NCBI Taxonomy" id="2814293"/>
    <lineage>
        <taxon>Bacteria</taxon>
        <taxon>Pseudomonadati</taxon>
        <taxon>Pseudomonadota</taxon>
        <taxon>Gammaproteobacteria</taxon>
        <taxon>Alteromonadales</taxon>
        <taxon>Shewanellaceae</taxon>
        <taxon>Shewanella</taxon>
    </lineage>
</organism>
<dbReference type="EMBL" id="CP071502">
    <property type="protein sequence ID" value="QSX36402.1"/>
    <property type="molecule type" value="Genomic_DNA"/>
</dbReference>
<gene>
    <name evidence="2" type="ORF">JYB85_14015</name>
</gene>
<keyword evidence="1" id="KW-1133">Transmembrane helix</keyword>
<evidence type="ECO:0000256" key="1">
    <source>
        <dbReference type="SAM" id="Phobius"/>
    </source>
</evidence>
<sequence length="72" mass="7870">MKSVLKVLKTLHWLGLGMLLVAVGLYFFTPSQQGLAGIMLISVLAGLGLVLMSPYPVVLFIEWARSQPRALD</sequence>
<accession>A0ABX7QXZ7</accession>
<keyword evidence="1" id="KW-0812">Transmembrane</keyword>
<protein>
    <submittedName>
        <fullName evidence="2">Uncharacterized protein</fullName>
    </submittedName>
</protein>
<feature type="transmembrane region" description="Helical" evidence="1">
    <location>
        <begin position="12"/>
        <end position="29"/>
    </location>
</feature>
<name>A0ABX7QXZ7_9GAMM</name>
<feature type="transmembrane region" description="Helical" evidence="1">
    <location>
        <begin position="35"/>
        <end position="61"/>
    </location>
</feature>
<dbReference type="RefSeq" id="WP_207379777.1">
    <property type="nucleotide sequence ID" value="NZ_CP071502.1"/>
</dbReference>
<evidence type="ECO:0000313" key="2">
    <source>
        <dbReference type="EMBL" id="QSX36402.1"/>
    </source>
</evidence>
<proteinExistence type="predicted"/>
<dbReference type="Proteomes" id="UP000663207">
    <property type="component" value="Chromosome"/>
</dbReference>